<dbReference type="EMBL" id="JACGWM010000008">
    <property type="protein sequence ID" value="KAL0357172.1"/>
    <property type="molecule type" value="Genomic_DNA"/>
</dbReference>
<keyword evidence="5" id="KW-0378">Hydrolase</keyword>
<feature type="region of interest" description="Disordered" evidence="13">
    <location>
        <begin position="1105"/>
        <end position="1138"/>
    </location>
</feature>
<dbReference type="InterPro" id="IPR002464">
    <property type="entry name" value="DNA/RNA_helicase_DEAH_CS"/>
</dbReference>
<dbReference type="PROSITE" id="PS51192">
    <property type="entry name" value="HELICASE_ATP_BIND_1"/>
    <property type="match status" value="1"/>
</dbReference>
<evidence type="ECO:0000256" key="7">
    <source>
        <dbReference type="ARBA" id="ARBA00022840"/>
    </source>
</evidence>
<accession>A0AAW2PMU7</accession>
<dbReference type="SMART" id="SM00956">
    <property type="entry name" value="RQC"/>
    <property type="match status" value="1"/>
</dbReference>
<reference evidence="17" key="1">
    <citation type="submission" date="2020-06" db="EMBL/GenBank/DDBJ databases">
        <authorList>
            <person name="Li T."/>
            <person name="Hu X."/>
            <person name="Zhang T."/>
            <person name="Song X."/>
            <person name="Zhang H."/>
            <person name="Dai N."/>
            <person name="Sheng W."/>
            <person name="Hou X."/>
            <person name="Wei L."/>
        </authorList>
    </citation>
    <scope>NUCLEOTIDE SEQUENCE</scope>
    <source>
        <strain evidence="17">KEN8</strain>
        <tissue evidence="17">Leaf</tissue>
    </source>
</reference>
<keyword evidence="8" id="KW-0238">DNA-binding</keyword>
<gene>
    <name evidence="17" type="ORF">Scaly_1402900</name>
</gene>
<dbReference type="CDD" id="cd18794">
    <property type="entry name" value="SF2_C_RecQ"/>
    <property type="match status" value="1"/>
</dbReference>
<dbReference type="InterPro" id="IPR027417">
    <property type="entry name" value="P-loop_NTPase"/>
</dbReference>
<evidence type="ECO:0000256" key="12">
    <source>
        <dbReference type="ARBA" id="ARBA00034808"/>
    </source>
</evidence>
<dbReference type="SMART" id="SM00487">
    <property type="entry name" value="DEXDc"/>
    <property type="match status" value="1"/>
</dbReference>
<dbReference type="SMART" id="SM00490">
    <property type="entry name" value="HELICc"/>
    <property type="match status" value="1"/>
</dbReference>
<dbReference type="PROSITE" id="PS50206">
    <property type="entry name" value="RHODANESE_3"/>
    <property type="match status" value="1"/>
</dbReference>
<dbReference type="PANTHER" id="PTHR13710:SF156">
    <property type="entry name" value="ATP-DEPENDENT DNA HELICASE Q-LIKE 4B"/>
    <property type="match status" value="1"/>
</dbReference>
<dbReference type="InterPro" id="IPR036388">
    <property type="entry name" value="WH-like_DNA-bd_sf"/>
</dbReference>
<feature type="region of interest" description="Disordered" evidence="13">
    <location>
        <begin position="1219"/>
        <end position="1269"/>
    </location>
</feature>
<evidence type="ECO:0000256" key="5">
    <source>
        <dbReference type="ARBA" id="ARBA00022801"/>
    </source>
</evidence>
<dbReference type="GO" id="GO:0043138">
    <property type="term" value="F:3'-5' DNA helicase activity"/>
    <property type="evidence" value="ECO:0007669"/>
    <property type="project" value="UniProtKB-EC"/>
</dbReference>
<dbReference type="GO" id="GO:0016787">
    <property type="term" value="F:hydrolase activity"/>
    <property type="evidence" value="ECO:0007669"/>
    <property type="project" value="UniProtKB-KW"/>
</dbReference>
<dbReference type="GO" id="GO:0009378">
    <property type="term" value="F:four-way junction helicase activity"/>
    <property type="evidence" value="ECO:0007669"/>
    <property type="project" value="TreeGrafter"/>
</dbReference>
<feature type="domain" description="Rhodanese" evidence="14">
    <location>
        <begin position="798"/>
        <end position="840"/>
    </location>
</feature>
<dbReference type="GO" id="GO:0005524">
    <property type="term" value="F:ATP binding"/>
    <property type="evidence" value="ECO:0007669"/>
    <property type="project" value="UniProtKB-KW"/>
</dbReference>
<dbReference type="PANTHER" id="PTHR13710">
    <property type="entry name" value="DNA HELICASE RECQ FAMILY MEMBER"/>
    <property type="match status" value="1"/>
</dbReference>
<feature type="compositionally biased region" description="Polar residues" evidence="13">
    <location>
        <begin position="1260"/>
        <end position="1269"/>
    </location>
</feature>
<evidence type="ECO:0000256" key="4">
    <source>
        <dbReference type="ARBA" id="ARBA00022741"/>
    </source>
</evidence>
<feature type="domain" description="Helicase C-terminal" evidence="16">
    <location>
        <begin position="783"/>
        <end position="930"/>
    </location>
</feature>
<dbReference type="InterPro" id="IPR014001">
    <property type="entry name" value="Helicase_ATP-bd"/>
</dbReference>
<dbReference type="InterPro" id="IPR001650">
    <property type="entry name" value="Helicase_C-like"/>
</dbReference>
<dbReference type="Pfam" id="PF16124">
    <property type="entry name" value="RecQ_Zn_bind"/>
    <property type="match status" value="1"/>
</dbReference>
<organism evidence="17">
    <name type="scientific">Sesamum calycinum</name>
    <dbReference type="NCBI Taxonomy" id="2727403"/>
    <lineage>
        <taxon>Eukaryota</taxon>
        <taxon>Viridiplantae</taxon>
        <taxon>Streptophyta</taxon>
        <taxon>Embryophyta</taxon>
        <taxon>Tracheophyta</taxon>
        <taxon>Spermatophyta</taxon>
        <taxon>Magnoliopsida</taxon>
        <taxon>eudicotyledons</taxon>
        <taxon>Gunneridae</taxon>
        <taxon>Pentapetalae</taxon>
        <taxon>asterids</taxon>
        <taxon>lamiids</taxon>
        <taxon>Lamiales</taxon>
        <taxon>Pedaliaceae</taxon>
        <taxon>Sesamum</taxon>
    </lineage>
</organism>
<dbReference type="GO" id="GO:0000724">
    <property type="term" value="P:double-strand break repair via homologous recombination"/>
    <property type="evidence" value="ECO:0007669"/>
    <property type="project" value="TreeGrafter"/>
</dbReference>
<sequence length="1372" mass="153339">MKLVSFRSKEDILSVKSIVISVEKNSKCGLTDEAVSYSLFNCSLFDCVLAFDNAYLVSWILPELCSLLYSTPRGSNLNGDLKSSHKLHKVNWSEHANAHNNFSSQDKFLNANFLFSLSTQKPQIDEAMAASTSCPLLYTVSLLISRSIVCQVQGAKMHSTQLEKAWQLLASLKLSSRNYTKPGKSLPLSKDVNAFISQSSRRTTQQCSSVLKRTVPECNQNYQSFSRGDVKTSEPNKNSGSSFPSHIFEVEETRQVTVGQKGSHPLMTDGLQRQSINCPASKSEMYTSAANGPKAASTDGIDEDDILENIDVDQIVLDHYQSTPQQSISKLPPITPHTNKENFPIPAEERNLPPELSLMCSHNCKLGFCPEASAHLQAMKDTLIAISNDLIDNVDEMSSEKIVTLRQERQQLKKQIQQLEKYLHTASVHEERKMSHFSASTHSYGFSTNNKKVFGNHSFRPNQREVINATMSGYDVFVLMPTGGGKSLTYQTLCTSLGAEFTLIFLPVYFTYQSLPALVCPGITLVISPLVSLIQDQIMHLLQANIPAAYLSANMEWTEQQEILRELNSDYCKYKLLYVTPEKVAKTADVTGMVPVHLRVFSVVGGFGFPYACVTIFSVSEIYPRALALLDAGSNECLNVLSGMEVFLWCHIWWNVRLFSGSLAALEIFWLLLVFKTNRSDALLRQLERLHARESLARIVIDEAHCVSQWGHDFRPDYQGLGILKQKFPTIPVLALTATATMSVKEDVVQALGLVNCIVFRQSFNRPNLRYSVVPKTKKCVEDIDKFIRENHFDECGIVYCLSRMDCEKVAEKLQEFGHKAAFYHGSMDSAQRAMTQKQWSKDEINIICATVAFGMGINKPDVRFVIHHSLPKSIEGYHQECGRAGRDGQPSSCVLYYSYSDYIRVKHMISQGEQTPFASGYNRGSTAPSGRLLETNTENLLRMVSYCENDIDCRRLLQLIHFGEKFDSLNCQKTCDNCSKNQSCVEKDVTEIAKQLVELVKITRQQFSTAHLLEVYRGSLSQFVKKHRHETLSLHGAGKHLAKGEASRVLRHLVVEDILVEDVKKSDIYGSVSSVVKVNESKAYNLFAGGQIIKLRFPSSVKASKSGRSEATPGKGSLTSQKLNPPQMAEPAQQPHSEVDLNLSAKLYSSLRMLRTILVKEAGEGVMAYHIFGRSVREYPEIKTKLLEINGIGKAKITKYGDHVLETIEATIRDYYKDKNSSSSNDSSDSKRRRHAANGSNEDDFTESTGRSKKRLTKKQNQTSNSTDHACVVVDDQFEDIDFDDNLFDVEVSEVDQGSGGRVLPSWSTTGNEDILQAKRVASLAASVFAKSAGPLQSWRNEHHAKQTRVNFEPPLRDPKTSPLLGALHQS</sequence>
<evidence type="ECO:0000256" key="8">
    <source>
        <dbReference type="ARBA" id="ARBA00023125"/>
    </source>
</evidence>
<evidence type="ECO:0000256" key="6">
    <source>
        <dbReference type="ARBA" id="ARBA00022806"/>
    </source>
</evidence>
<name>A0AAW2PMU7_9LAMI</name>
<dbReference type="EC" id="5.6.2.4" evidence="12"/>
<feature type="region of interest" description="Disordered" evidence="13">
    <location>
        <begin position="223"/>
        <end position="248"/>
    </location>
</feature>
<keyword evidence="10" id="KW-0539">Nucleus</keyword>
<dbReference type="GO" id="GO:0003677">
    <property type="term" value="F:DNA binding"/>
    <property type="evidence" value="ECO:0007669"/>
    <property type="project" value="UniProtKB-KW"/>
</dbReference>
<evidence type="ECO:0000259" key="14">
    <source>
        <dbReference type="PROSITE" id="PS50206"/>
    </source>
</evidence>
<dbReference type="Gene3D" id="1.10.150.80">
    <property type="entry name" value="HRDC domain"/>
    <property type="match status" value="1"/>
</dbReference>
<keyword evidence="4" id="KW-0547">Nucleotide-binding</keyword>
<dbReference type="InterPro" id="IPR001763">
    <property type="entry name" value="Rhodanese-like_dom"/>
</dbReference>
<dbReference type="Pfam" id="PF09382">
    <property type="entry name" value="RQC"/>
    <property type="match status" value="1"/>
</dbReference>
<dbReference type="Pfam" id="PF00271">
    <property type="entry name" value="Helicase_C"/>
    <property type="match status" value="1"/>
</dbReference>
<dbReference type="Gene3D" id="3.40.50.300">
    <property type="entry name" value="P-loop containing nucleotide triphosphate hydrolases"/>
    <property type="match status" value="3"/>
</dbReference>
<evidence type="ECO:0000259" key="15">
    <source>
        <dbReference type="PROSITE" id="PS51192"/>
    </source>
</evidence>
<dbReference type="InterPro" id="IPR032284">
    <property type="entry name" value="RecQ_Zn-bd"/>
</dbReference>
<dbReference type="SUPFAM" id="SSF52540">
    <property type="entry name" value="P-loop containing nucleoside triphosphate hydrolases"/>
    <property type="match status" value="2"/>
</dbReference>
<dbReference type="InterPro" id="IPR004589">
    <property type="entry name" value="DNA_helicase_ATP-dep_RecQ"/>
</dbReference>
<dbReference type="PROSITE" id="PS51194">
    <property type="entry name" value="HELICASE_CTER"/>
    <property type="match status" value="1"/>
</dbReference>
<evidence type="ECO:0000256" key="1">
    <source>
        <dbReference type="ARBA" id="ARBA00004123"/>
    </source>
</evidence>
<dbReference type="Pfam" id="PF00270">
    <property type="entry name" value="DEAD"/>
    <property type="match status" value="1"/>
</dbReference>
<evidence type="ECO:0000256" key="9">
    <source>
        <dbReference type="ARBA" id="ARBA00023235"/>
    </source>
</evidence>
<comment type="similarity">
    <text evidence="2">Belongs to the helicase family. RecQ subfamily.</text>
</comment>
<proteinExistence type="inferred from homology"/>
<comment type="caution">
    <text evidence="17">The sequence shown here is derived from an EMBL/GenBank/DDBJ whole genome shotgun (WGS) entry which is preliminary data.</text>
</comment>
<keyword evidence="9" id="KW-0413">Isomerase</keyword>
<evidence type="ECO:0000256" key="3">
    <source>
        <dbReference type="ARBA" id="ARBA00008894"/>
    </source>
</evidence>
<feature type="region of interest" description="Disordered" evidence="13">
    <location>
        <begin position="1336"/>
        <end position="1372"/>
    </location>
</feature>
<keyword evidence="6 17" id="KW-0347">Helicase</keyword>
<evidence type="ECO:0000313" key="17">
    <source>
        <dbReference type="EMBL" id="KAL0357172.1"/>
    </source>
</evidence>
<evidence type="ECO:0000256" key="2">
    <source>
        <dbReference type="ARBA" id="ARBA00005446"/>
    </source>
</evidence>
<feature type="compositionally biased region" description="Polar residues" evidence="13">
    <location>
        <begin position="235"/>
        <end position="244"/>
    </location>
</feature>
<comment type="subcellular location">
    <subcellularLocation>
        <location evidence="1">Nucleus</location>
    </subcellularLocation>
</comment>
<dbReference type="GO" id="GO:0005634">
    <property type="term" value="C:nucleus"/>
    <property type="evidence" value="ECO:0007669"/>
    <property type="project" value="UniProtKB-SubCell"/>
</dbReference>
<dbReference type="PROSITE" id="PS00690">
    <property type="entry name" value="DEAH_ATP_HELICASE"/>
    <property type="match status" value="1"/>
</dbReference>
<evidence type="ECO:0000256" key="10">
    <source>
        <dbReference type="ARBA" id="ARBA00023242"/>
    </source>
</evidence>
<evidence type="ECO:0000259" key="16">
    <source>
        <dbReference type="PROSITE" id="PS51194"/>
    </source>
</evidence>
<dbReference type="InterPro" id="IPR018982">
    <property type="entry name" value="RQC_domain"/>
</dbReference>
<evidence type="ECO:0000256" key="13">
    <source>
        <dbReference type="SAM" id="MobiDB-lite"/>
    </source>
</evidence>
<evidence type="ECO:0000256" key="11">
    <source>
        <dbReference type="ARBA" id="ARBA00034617"/>
    </source>
</evidence>
<comment type="similarity">
    <text evidence="3">Belongs to the disease resistance NB-LRR family.</text>
</comment>
<dbReference type="NCBIfam" id="TIGR00614">
    <property type="entry name" value="recQ_fam"/>
    <property type="match status" value="1"/>
</dbReference>
<dbReference type="FunFam" id="3.40.50.300:FF:000340">
    <property type="entry name" value="Bloom syndrome, RecQ helicase"/>
    <property type="match status" value="1"/>
</dbReference>
<dbReference type="GO" id="GO:0005737">
    <property type="term" value="C:cytoplasm"/>
    <property type="evidence" value="ECO:0007669"/>
    <property type="project" value="TreeGrafter"/>
</dbReference>
<dbReference type="InterPro" id="IPR044876">
    <property type="entry name" value="HRDC_dom_sf"/>
</dbReference>
<keyword evidence="7" id="KW-0067">ATP-binding</keyword>
<feature type="domain" description="Helicase ATP-binding" evidence="15">
    <location>
        <begin position="467"/>
        <end position="758"/>
    </location>
</feature>
<dbReference type="InterPro" id="IPR011545">
    <property type="entry name" value="DEAD/DEAH_box_helicase_dom"/>
</dbReference>
<dbReference type="GO" id="GO:0005694">
    <property type="term" value="C:chromosome"/>
    <property type="evidence" value="ECO:0007669"/>
    <property type="project" value="TreeGrafter"/>
</dbReference>
<dbReference type="Gene3D" id="1.10.10.10">
    <property type="entry name" value="Winged helix-like DNA-binding domain superfamily/Winged helix DNA-binding domain"/>
    <property type="match status" value="1"/>
</dbReference>
<dbReference type="CDD" id="cd17920">
    <property type="entry name" value="DEXHc_RecQ"/>
    <property type="match status" value="1"/>
</dbReference>
<protein>
    <recommendedName>
        <fullName evidence="12">DNA 3'-5' helicase</fullName>
        <ecNumber evidence="12">5.6.2.4</ecNumber>
    </recommendedName>
</protein>
<comment type="catalytic activity">
    <reaction evidence="11">
        <text>Couples ATP hydrolysis with the unwinding of duplex DNA by translocating in the 3'-5' direction.</text>
        <dbReference type="EC" id="5.6.2.4"/>
    </reaction>
</comment>
<dbReference type="GO" id="GO:0006260">
    <property type="term" value="P:DNA replication"/>
    <property type="evidence" value="ECO:0007669"/>
    <property type="project" value="InterPro"/>
</dbReference>
<reference evidence="17" key="2">
    <citation type="journal article" date="2024" name="Plant">
        <title>Genomic evolution and insights into agronomic trait innovations of Sesamum species.</title>
        <authorList>
            <person name="Miao H."/>
            <person name="Wang L."/>
            <person name="Qu L."/>
            <person name="Liu H."/>
            <person name="Sun Y."/>
            <person name="Le M."/>
            <person name="Wang Q."/>
            <person name="Wei S."/>
            <person name="Zheng Y."/>
            <person name="Lin W."/>
            <person name="Duan Y."/>
            <person name="Cao H."/>
            <person name="Xiong S."/>
            <person name="Wang X."/>
            <person name="Wei L."/>
            <person name="Li C."/>
            <person name="Ma Q."/>
            <person name="Ju M."/>
            <person name="Zhao R."/>
            <person name="Li G."/>
            <person name="Mu C."/>
            <person name="Tian Q."/>
            <person name="Mei H."/>
            <person name="Zhang T."/>
            <person name="Gao T."/>
            <person name="Zhang H."/>
        </authorList>
    </citation>
    <scope>NUCLEOTIDE SEQUENCE</scope>
    <source>
        <strain evidence="17">KEN8</strain>
    </source>
</reference>